<dbReference type="PRINTS" id="PR01415">
    <property type="entry name" value="ANKYRIN"/>
</dbReference>
<dbReference type="EMBL" id="JAUHHV010000007">
    <property type="protein sequence ID" value="KAK1418446.1"/>
    <property type="molecule type" value="Genomic_DNA"/>
</dbReference>
<dbReference type="GO" id="GO:0005524">
    <property type="term" value="F:ATP binding"/>
    <property type="evidence" value="ECO:0007669"/>
    <property type="project" value="UniProtKB-KW"/>
</dbReference>
<dbReference type="Pfam" id="PF00023">
    <property type="entry name" value="Ank"/>
    <property type="match status" value="1"/>
</dbReference>
<keyword evidence="4" id="KW-0040">ANK repeat</keyword>
<reference evidence="6" key="1">
    <citation type="journal article" date="2023" name="bioRxiv">
        <title>Improved chromosome-level genome assembly for marigold (Tagetes erecta).</title>
        <authorList>
            <person name="Jiang F."/>
            <person name="Yuan L."/>
            <person name="Wang S."/>
            <person name="Wang H."/>
            <person name="Xu D."/>
            <person name="Wang A."/>
            <person name="Fan W."/>
        </authorList>
    </citation>
    <scope>NUCLEOTIDE SEQUENCE</scope>
    <source>
        <strain evidence="6">WSJ</strain>
        <tissue evidence="6">Leaf</tissue>
    </source>
</reference>
<dbReference type="PANTHER" id="PTHR43392:SF2">
    <property type="entry name" value="AAA-TYPE ATPASE FAMILY PROTEIN _ ANKYRIN REPEAT FAMILY PROTEIN"/>
    <property type="match status" value="1"/>
</dbReference>
<dbReference type="InterPro" id="IPR003959">
    <property type="entry name" value="ATPase_AAA_core"/>
</dbReference>
<dbReference type="Gene3D" id="1.10.8.60">
    <property type="match status" value="1"/>
</dbReference>
<dbReference type="InterPro" id="IPR050773">
    <property type="entry name" value="CbxX/CfxQ_RuBisCO_ESX"/>
</dbReference>
<dbReference type="SUPFAM" id="SSF52540">
    <property type="entry name" value="P-loop containing nucleoside triphosphate hydrolases"/>
    <property type="match status" value="1"/>
</dbReference>
<dbReference type="GO" id="GO:0016887">
    <property type="term" value="F:ATP hydrolysis activity"/>
    <property type="evidence" value="ECO:0007669"/>
    <property type="project" value="InterPro"/>
</dbReference>
<dbReference type="Pfam" id="PF00004">
    <property type="entry name" value="AAA"/>
    <property type="match status" value="1"/>
</dbReference>
<dbReference type="InterPro" id="IPR000641">
    <property type="entry name" value="CbxX/CfxQ"/>
</dbReference>
<proteinExistence type="inferred from homology"/>
<accession>A0AAD8KBP8</accession>
<evidence type="ECO:0000256" key="3">
    <source>
        <dbReference type="ARBA" id="ARBA00022840"/>
    </source>
</evidence>
<dbReference type="InterPro" id="IPR036770">
    <property type="entry name" value="Ankyrin_rpt-contain_sf"/>
</dbReference>
<evidence type="ECO:0000259" key="5">
    <source>
        <dbReference type="SMART" id="SM00382"/>
    </source>
</evidence>
<dbReference type="SMART" id="SM00382">
    <property type="entry name" value="AAA"/>
    <property type="match status" value="1"/>
</dbReference>
<dbReference type="InterPro" id="IPR027417">
    <property type="entry name" value="P-loop_NTPase"/>
</dbReference>
<dbReference type="PROSITE" id="PS50088">
    <property type="entry name" value="ANK_REPEAT"/>
    <property type="match status" value="3"/>
</dbReference>
<comment type="caution">
    <text evidence="6">The sequence shown here is derived from an EMBL/GenBank/DDBJ whole genome shotgun (WGS) entry which is preliminary data.</text>
</comment>
<evidence type="ECO:0000313" key="7">
    <source>
        <dbReference type="Proteomes" id="UP001229421"/>
    </source>
</evidence>
<organism evidence="6 7">
    <name type="scientific">Tagetes erecta</name>
    <name type="common">African marigold</name>
    <dbReference type="NCBI Taxonomy" id="13708"/>
    <lineage>
        <taxon>Eukaryota</taxon>
        <taxon>Viridiplantae</taxon>
        <taxon>Streptophyta</taxon>
        <taxon>Embryophyta</taxon>
        <taxon>Tracheophyta</taxon>
        <taxon>Spermatophyta</taxon>
        <taxon>Magnoliopsida</taxon>
        <taxon>eudicotyledons</taxon>
        <taxon>Gunneridae</taxon>
        <taxon>Pentapetalae</taxon>
        <taxon>asterids</taxon>
        <taxon>campanulids</taxon>
        <taxon>Asterales</taxon>
        <taxon>Asteraceae</taxon>
        <taxon>Asteroideae</taxon>
        <taxon>Heliantheae alliance</taxon>
        <taxon>Tageteae</taxon>
        <taxon>Tagetes</taxon>
    </lineage>
</organism>
<dbReference type="InterPro" id="IPR002110">
    <property type="entry name" value="Ankyrin_rpt"/>
</dbReference>
<dbReference type="Proteomes" id="UP001229421">
    <property type="component" value="Unassembled WGS sequence"/>
</dbReference>
<dbReference type="Gene3D" id="1.25.40.20">
    <property type="entry name" value="Ankyrin repeat-containing domain"/>
    <property type="match status" value="1"/>
</dbReference>
<evidence type="ECO:0000256" key="4">
    <source>
        <dbReference type="PROSITE-ProRule" id="PRU00023"/>
    </source>
</evidence>
<comment type="similarity">
    <text evidence="1">Belongs to the CbxX/CfxQ family.</text>
</comment>
<sequence>MHLLSSEIFPAFRSFSVRILHSSMIETPLHMENTPLHVAASHNHVEVVKFLLELKTVDLEARNMYEETPLHVAAKNGCDEVAQLLLSHGASTEAKGINGVTPLHLSLSHSLIAQDNSIVETLLKHNADCSAKDNGGMTALDHLSQGSENEKLRSLINFYLEEQRKHRAIEAWSETKAKIDELEKELSNIVGLDGLKLQLRAWAQGLLLHEFRNALGIQVGNRRPPHFAFLGNPGTGKTMVARILGKLLFMVGILAKNNVKEVQRTDLVAEYIGQTGEKTRKVLNEADGGILFVDEAYRLMPTIHPDQADYGLEALEEIMSMMDNRKTVVIFAGYPEPMKRVISSNEGFRRRVTNFFTFDDFSSEDLANILILKMNNQTKDSTLYGFKLDTSCTDKIVADLIESETTEKLRNEMNGGLVDHLLVNAREHLDSRLDFDCLDTEKLLTITLEDLQGGIIPFSKTPSKKKTLLSISSVLKRSRPCC</sequence>
<dbReference type="PROSITE" id="PS50297">
    <property type="entry name" value="ANK_REP_REGION"/>
    <property type="match status" value="3"/>
</dbReference>
<evidence type="ECO:0000256" key="1">
    <source>
        <dbReference type="ARBA" id="ARBA00010378"/>
    </source>
</evidence>
<evidence type="ECO:0000313" key="6">
    <source>
        <dbReference type="EMBL" id="KAK1418446.1"/>
    </source>
</evidence>
<dbReference type="AlphaFoldDB" id="A0AAD8KBP8"/>
<dbReference type="SUPFAM" id="SSF48403">
    <property type="entry name" value="Ankyrin repeat"/>
    <property type="match status" value="1"/>
</dbReference>
<dbReference type="PRINTS" id="PR00819">
    <property type="entry name" value="CBXCFQXSUPER"/>
</dbReference>
<keyword evidence="3" id="KW-0067">ATP-binding</keyword>
<protein>
    <recommendedName>
        <fullName evidence="5">AAA+ ATPase domain-containing protein</fullName>
    </recommendedName>
</protein>
<keyword evidence="7" id="KW-1185">Reference proteome</keyword>
<keyword evidence="2" id="KW-0547">Nucleotide-binding</keyword>
<dbReference type="Gene3D" id="3.40.50.300">
    <property type="entry name" value="P-loop containing nucleotide triphosphate hydrolases"/>
    <property type="match status" value="1"/>
</dbReference>
<dbReference type="InterPro" id="IPR003593">
    <property type="entry name" value="AAA+_ATPase"/>
</dbReference>
<name>A0AAD8KBP8_TARER</name>
<feature type="repeat" description="ANK" evidence="4">
    <location>
        <begin position="31"/>
        <end position="53"/>
    </location>
</feature>
<evidence type="ECO:0000256" key="2">
    <source>
        <dbReference type="ARBA" id="ARBA00022741"/>
    </source>
</evidence>
<dbReference type="Pfam" id="PF12796">
    <property type="entry name" value="Ank_2"/>
    <property type="match status" value="1"/>
</dbReference>
<feature type="repeat" description="ANK" evidence="4">
    <location>
        <begin position="98"/>
        <end position="134"/>
    </location>
</feature>
<dbReference type="CDD" id="cd00009">
    <property type="entry name" value="AAA"/>
    <property type="match status" value="1"/>
</dbReference>
<feature type="domain" description="AAA+ ATPase" evidence="5">
    <location>
        <begin position="223"/>
        <end position="359"/>
    </location>
</feature>
<dbReference type="SMART" id="SM00248">
    <property type="entry name" value="ANK"/>
    <property type="match status" value="3"/>
</dbReference>
<gene>
    <name evidence="6" type="ORF">QVD17_27591</name>
</gene>
<dbReference type="FunFam" id="3.40.50.300:FF:000216">
    <property type="entry name" value="Type VII secretion ATPase EccA"/>
    <property type="match status" value="1"/>
</dbReference>
<feature type="repeat" description="ANK" evidence="4">
    <location>
        <begin position="65"/>
        <end position="97"/>
    </location>
</feature>
<dbReference type="PANTHER" id="PTHR43392">
    <property type="entry name" value="AAA-TYPE ATPASE FAMILY PROTEIN / ANKYRIN REPEAT FAMILY PROTEIN"/>
    <property type="match status" value="1"/>
</dbReference>